<dbReference type="Proteomes" id="UP000045706">
    <property type="component" value="Unassembled WGS sequence"/>
</dbReference>
<name>A0A0G4LAB2_VERLO</name>
<dbReference type="AlphaFoldDB" id="A0A0G4LAB2"/>
<sequence length="108" mass="11999">MLSLLRSSLIRANATRQGLIVRPTCCGLRMQGCKVAWLLRNGRPVCNLLGAQAARSGLPLMTSHTFGHYIAERSHCDRLPCDKTATPFRLFVLEALISEIAFFGWLVL</sequence>
<accession>A0A0G4LAB2</accession>
<evidence type="ECO:0000313" key="2">
    <source>
        <dbReference type="Proteomes" id="UP000045706"/>
    </source>
</evidence>
<dbReference type="EMBL" id="CVQI01009446">
    <property type="protein sequence ID" value="CRK18932.1"/>
    <property type="molecule type" value="Genomic_DNA"/>
</dbReference>
<evidence type="ECO:0000313" key="1">
    <source>
        <dbReference type="EMBL" id="CRK18932.1"/>
    </source>
</evidence>
<organism evidence="1 2">
    <name type="scientific">Verticillium longisporum</name>
    <name type="common">Verticillium dahliae var. longisporum</name>
    <dbReference type="NCBI Taxonomy" id="100787"/>
    <lineage>
        <taxon>Eukaryota</taxon>
        <taxon>Fungi</taxon>
        <taxon>Dikarya</taxon>
        <taxon>Ascomycota</taxon>
        <taxon>Pezizomycotina</taxon>
        <taxon>Sordariomycetes</taxon>
        <taxon>Hypocreomycetidae</taxon>
        <taxon>Glomerellales</taxon>
        <taxon>Plectosphaerellaceae</taxon>
        <taxon>Verticillium</taxon>
    </lineage>
</organism>
<proteinExistence type="predicted"/>
<reference evidence="2" key="1">
    <citation type="submission" date="2015-05" db="EMBL/GenBank/DDBJ databases">
        <authorList>
            <person name="Fogelqvist Johan"/>
        </authorList>
    </citation>
    <scope>NUCLEOTIDE SEQUENCE [LARGE SCALE GENOMIC DNA]</scope>
</reference>
<gene>
    <name evidence="1" type="ORF">BN1723_011720</name>
</gene>
<protein>
    <submittedName>
        <fullName evidence="1">Uncharacterized protein</fullName>
    </submittedName>
</protein>